<proteinExistence type="predicted"/>
<dbReference type="InterPro" id="IPR016187">
    <property type="entry name" value="CTDL_fold"/>
</dbReference>
<dbReference type="Gene3D" id="3.90.1580.10">
    <property type="entry name" value="paralog of FGE (formylglycine-generating enzyme)"/>
    <property type="match status" value="1"/>
</dbReference>
<dbReference type="AlphaFoldDB" id="A0AA96WQ17"/>
<dbReference type="GO" id="GO:0120147">
    <property type="term" value="F:formylglycine-generating oxidase activity"/>
    <property type="evidence" value="ECO:0007669"/>
    <property type="project" value="TreeGrafter"/>
</dbReference>
<dbReference type="SUPFAM" id="SSF56436">
    <property type="entry name" value="C-type lectin-like"/>
    <property type="match status" value="1"/>
</dbReference>
<organism evidence="2">
    <name type="scientific">Leptolyngbya sp. NK1-12</name>
    <dbReference type="NCBI Taxonomy" id="2547451"/>
    <lineage>
        <taxon>Bacteria</taxon>
        <taxon>Bacillati</taxon>
        <taxon>Cyanobacteriota</taxon>
        <taxon>Cyanophyceae</taxon>
        <taxon>Leptolyngbyales</taxon>
        <taxon>Leptolyngbyaceae</taxon>
        <taxon>Leptolyngbya group</taxon>
        <taxon>Leptolyngbya</taxon>
    </lineage>
</organism>
<gene>
    <name evidence="2" type="ORF">HJG54_29475</name>
</gene>
<reference evidence="2" key="1">
    <citation type="submission" date="2020-05" db="EMBL/GenBank/DDBJ databases">
        <authorList>
            <person name="Zhu T."/>
            <person name="Keshari N."/>
            <person name="Lu X."/>
        </authorList>
    </citation>
    <scope>NUCLEOTIDE SEQUENCE</scope>
    <source>
        <strain evidence="2">NK1-12</strain>
    </source>
</reference>
<dbReference type="InterPro" id="IPR051043">
    <property type="entry name" value="Sulfatase_Mod_Factor_Kinase"/>
</dbReference>
<evidence type="ECO:0000259" key="1">
    <source>
        <dbReference type="Pfam" id="PF03781"/>
    </source>
</evidence>
<protein>
    <submittedName>
        <fullName evidence="2">Formylglycine-generating enzyme family protein</fullName>
    </submittedName>
</protein>
<accession>A0AA96WQ17</accession>
<dbReference type="EMBL" id="CP053587">
    <property type="protein sequence ID" value="WNZ27051.1"/>
    <property type="molecule type" value="Genomic_DNA"/>
</dbReference>
<dbReference type="InterPro" id="IPR042095">
    <property type="entry name" value="SUMF_sf"/>
</dbReference>
<feature type="domain" description="Sulfatase-modifying factor enzyme-like" evidence="1">
    <location>
        <begin position="1"/>
        <end position="293"/>
    </location>
</feature>
<dbReference type="InterPro" id="IPR005532">
    <property type="entry name" value="SUMF_dom"/>
</dbReference>
<dbReference type="PANTHER" id="PTHR23150">
    <property type="entry name" value="SULFATASE MODIFYING FACTOR 1, 2"/>
    <property type="match status" value="1"/>
</dbReference>
<dbReference type="Pfam" id="PF03781">
    <property type="entry name" value="FGE-sulfatase"/>
    <property type="match status" value="1"/>
</dbReference>
<name>A0AA96WQ17_9CYAN</name>
<evidence type="ECO:0000313" key="2">
    <source>
        <dbReference type="EMBL" id="WNZ27051.1"/>
    </source>
</evidence>
<sequence length="299" mass="33193">MVLIPGGSFTIGSNHLNYPEERSAAHVHLDRFCIDQTEVANAQFAAFVAATGYVTVAERPLSKVQFPDLPDQQRLPGSLVFEMAKPGTKVVPELSWWHWQTGANWRHPFGEKSTIVGKENYPVVHIAYEDALAYAKWSGKSLPTEAQWEFAAQGGLNNAIYTWGNQYSAKKANTWQGIFPFFNTKADGYIDSAPVGSFPPNGYGLYDMSGNVWEWTSDWYAAGHASKVHQSNPKGPDQAQSFDRHKPHEPALHVIKGGSYLCALNYCSRFRPAARESEASDTGTTHIGFRLVKNLISKI</sequence>
<dbReference type="RefSeq" id="WP_316436654.1">
    <property type="nucleotide sequence ID" value="NZ_CP053587.1"/>
</dbReference>
<dbReference type="PANTHER" id="PTHR23150:SF19">
    <property type="entry name" value="FORMYLGLYCINE-GENERATING ENZYME"/>
    <property type="match status" value="1"/>
</dbReference>